<accession>A0ABX2ETW5</accession>
<proteinExistence type="inferred from homology"/>
<evidence type="ECO:0000256" key="6">
    <source>
        <dbReference type="ARBA" id="ARBA00023136"/>
    </source>
</evidence>
<name>A0ABX2ETW5_9BURK</name>
<evidence type="ECO:0000256" key="7">
    <source>
        <dbReference type="SAM" id="Phobius"/>
    </source>
</evidence>
<comment type="similarity">
    <text evidence="2">Belongs to the UPF0324 family.</text>
</comment>
<feature type="transmembrane region" description="Helical" evidence="7">
    <location>
        <begin position="322"/>
        <end position="342"/>
    </location>
</feature>
<feature type="transmembrane region" description="Helical" evidence="7">
    <location>
        <begin position="24"/>
        <end position="42"/>
    </location>
</feature>
<protein>
    <submittedName>
        <fullName evidence="8">Sulfate exporter family transporter</fullName>
    </submittedName>
</protein>
<feature type="transmembrane region" description="Helical" evidence="7">
    <location>
        <begin position="298"/>
        <end position="316"/>
    </location>
</feature>
<dbReference type="EMBL" id="JABRWJ010000016">
    <property type="protein sequence ID" value="NRF71984.1"/>
    <property type="molecule type" value="Genomic_DNA"/>
</dbReference>
<keyword evidence="4 7" id="KW-0812">Transmembrane</keyword>
<evidence type="ECO:0000256" key="2">
    <source>
        <dbReference type="ARBA" id="ARBA00007977"/>
    </source>
</evidence>
<dbReference type="PANTHER" id="PTHR30106">
    <property type="entry name" value="INNER MEMBRANE PROTEIN YEIH-RELATED"/>
    <property type="match status" value="1"/>
</dbReference>
<evidence type="ECO:0000256" key="4">
    <source>
        <dbReference type="ARBA" id="ARBA00022692"/>
    </source>
</evidence>
<organism evidence="8 9">
    <name type="scientific">Pseudaquabacterium terrae</name>
    <dbReference type="NCBI Taxonomy" id="2732868"/>
    <lineage>
        <taxon>Bacteria</taxon>
        <taxon>Pseudomonadati</taxon>
        <taxon>Pseudomonadota</taxon>
        <taxon>Betaproteobacteria</taxon>
        <taxon>Burkholderiales</taxon>
        <taxon>Sphaerotilaceae</taxon>
        <taxon>Pseudaquabacterium</taxon>
    </lineage>
</organism>
<comment type="caution">
    <text evidence="8">The sequence shown here is derived from an EMBL/GenBank/DDBJ whole genome shotgun (WGS) entry which is preliminary data.</text>
</comment>
<feature type="transmembrane region" description="Helical" evidence="7">
    <location>
        <begin position="97"/>
        <end position="120"/>
    </location>
</feature>
<feature type="transmembrane region" description="Helical" evidence="7">
    <location>
        <begin position="264"/>
        <end position="291"/>
    </location>
</feature>
<evidence type="ECO:0000313" key="8">
    <source>
        <dbReference type="EMBL" id="NRF71984.1"/>
    </source>
</evidence>
<feature type="transmembrane region" description="Helical" evidence="7">
    <location>
        <begin position="198"/>
        <end position="219"/>
    </location>
</feature>
<evidence type="ECO:0000256" key="1">
    <source>
        <dbReference type="ARBA" id="ARBA00004651"/>
    </source>
</evidence>
<evidence type="ECO:0000313" key="9">
    <source>
        <dbReference type="Proteomes" id="UP000737171"/>
    </source>
</evidence>
<evidence type="ECO:0000256" key="5">
    <source>
        <dbReference type="ARBA" id="ARBA00022989"/>
    </source>
</evidence>
<dbReference type="InterPro" id="IPR018383">
    <property type="entry name" value="UPF0324_pro"/>
</dbReference>
<gene>
    <name evidence="8" type="ORF">HLB44_33870</name>
</gene>
<dbReference type="RefSeq" id="WP_173134362.1">
    <property type="nucleotide sequence ID" value="NZ_JABRWJ010000016.1"/>
</dbReference>
<dbReference type="Pfam" id="PF03601">
    <property type="entry name" value="Cons_hypoth698"/>
    <property type="match status" value="1"/>
</dbReference>
<keyword evidence="9" id="KW-1185">Reference proteome</keyword>
<comment type="subcellular location">
    <subcellularLocation>
        <location evidence="1">Cell membrane</location>
        <topology evidence="1">Multi-pass membrane protein</topology>
    </subcellularLocation>
</comment>
<evidence type="ECO:0000256" key="3">
    <source>
        <dbReference type="ARBA" id="ARBA00022475"/>
    </source>
</evidence>
<keyword evidence="6 7" id="KW-0472">Membrane</keyword>
<reference evidence="8 9" key="1">
    <citation type="submission" date="2020-05" db="EMBL/GenBank/DDBJ databases">
        <title>Aquincola sp. isolate from soil.</title>
        <authorList>
            <person name="Han J."/>
            <person name="Kim D.-U."/>
        </authorList>
    </citation>
    <scope>NUCLEOTIDE SEQUENCE [LARGE SCALE GENOMIC DNA]</scope>
    <source>
        <strain evidence="8 9">S2</strain>
    </source>
</reference>
<dbReference type="Proteomes" id="UP000737171">
    <property type="component" value="Unassembled WGS sequence"/>
</dbReference>
<feature type="transmembrane region" description="Helical" evidence="7">
    <location>
        <begin position="165"/>
        <end position="186"/>
    </location>
</feature>
<keyword evidence="5 7" id="KW-1133">Transmembrane helix</keyword>
<feature type="transmembrane region" description="Helical" evidence="7">
    <location>
        <begin position="231"/>
        <end position="252"/>
    </location>
</feature>
<sequence>MASNAPSSTSDAGLVAWLLSLQRHWPGIALCAALAAAATFVAGLHRGPVMLYALLFGTAFHYQSEEPRSAPGIAWSAGTLLRLGVGLLGARITVEQLAGLGTATAALIAGGVATTLLVGLLGARLLALPRSLGVLAGGASAICGASAALALAAVLPRHQRSEREVLTVVVLATLLSTIAMLLYPLLARALALPPQAAGLFVGGSIHDVAQVVVAGYALGQPTGDTAMLVKLMRVALLTLVVAAVALAVARGGRIEAPGKRPPPLLWFLGLFASLVTLRSLGLLPTAAVTLLDNAARGCLLIGVCALGAKTSLPALARCGWRPVVLMVGCALWIAGWMLAAALGRG</sequence>
<feature type="transmembrane region" description="Helical" evidence="7">
    <location>
        <begin position="132"/>
        <end position="153"/>
    </location>
</feature>
<dbReference type="PANTHER" id="PTHR30106:SF2">
    <property type="entry name" value="UPF0324 INNER MEMBRANE PROTEIN YEIH"/>
    <property type="match status" value="1"/>
</dbReference>
<keyword evidence="3" id="KW-1003">Cell membrane</keyword>